<dbReference type="PANTHER" id="PTHR32125">
    <property type="entry name" value="2-C-METHYL-D-ERYTHRITOL 4-PHOSPHATE CYTIDYLYLTRANSFERASE, CHLOROPLASTIC"/>
    <property type="match status" value="1"/>
</dbReference>
<dbReference type="CDD" id="cd02516">
    <property type="entry name" value="CDP-ME_synthetase"/>
    <property type="match status" value="1"/>
</dbReference>
<dbReference type="RefSeq" id="WP_207681282.1">
    <property type="nucleotide sequence ID" value="NZ_CP061800.1"/>
</dbReference>
<comment type="catalytic activity">
    <reaction evidence="1 7">
        <text>2-C-methyl-D-erythritol 4-phosphate + CTP + H(+) = 4-CDP-2-C-methyl-D-erythritol + diphosphate</text>
        <dbReference type="Rhea" id="RHEA:13429"/>
        <dbReference type="ChEBI" id="CHEBI:15378"/>
        <dbReference type="ChEBI" id="CHEBI:33019"/>
        <dbReference type="ChEBI" id="CHEBI:37563"/>
        <dbReference type="ChEBI" id="CHEBI:57823"/>
        <dbReference type="ChEBI" id="CHEBI:58262"/>
        <dbReference type="EC" id="2.7.7.60"/>
    </reaction>
</comment>
<evidence type="ECO:0000256" key="4">
    <source>
        <dbReference type="ARBA" id="ARBA00022679"/>
    </source>
</evidence>
<evidence type="ECO:0000256" key="3">
    <source>
        <dbReference type="ARBA" id="ARBA00009789"/>
    </source>
</evidence>
<dbReference type="InterPro" id="IPR034683">
    <property type="entry name" value="IspD/TarI"/>
</dbReference>
<organism evidence="8 9">
    <name type="scientific">Desulfonema magnum</name>
    <dbReference type="NCBI Taxonomy" id="45655"/>
    <lineage>
        <taxon>Bacteria</taxon>
        <taxon>Pseudomonadati</taxon>
        <taxon>Thermodesulfobacteriota</taxon>
        <taxon>Desulfobacteria</taxon>
        <taxon>Desulfobacterales</taxon>
        <taxon>Desulfococcaceae</taxon>
        <taxon>Desulfonema</taxon>
    </lineage>
</organism>
<dbReference type="Proteomes" id="UP000663722">
    <property type="component" value="Chromosome"/>
</dbReference>
<evidence type="ECO:0000256" key="2">
    <source>
        <dbReference type="ARBA" id="ARBA00004787"/>
    </source>
</evidence>
<reference evidence="8" key="1">
    <citation type="journal article" date="2021" name="Microb. Physiol.">
        <title>Proteogenomic Insights into the Physiology of Marine, Sulfate-Reducing, Filamentous Desulfonema limicola and Desulfonema magnum.</title>
        <authorList>
            <person name="Schnaars V."/>
            <person name="Wohlbrand L."/>
            <person name="Scheve S."/>
            <person name="Hinrichs C."/>
            <person name="Reinhardt R."/>
            <person name="Rabus R."/>
        </authorList>
    </citation>
    <scope>NUCLEOTIDE SEQUENCE</scope>
    <source>
        <strain evidence="8">4be13</strain>
    </source>
</reference>
<dbReference type="HAMAP" id="MF_00108">
    <property type="entry name" value="IspD"/>
    <property type="match status" value="1"/>
</dbReference>
<feature type="site" description="Transition state stabilizer" evidence="7">
    <location>
        <position position="21"/>
    </location>
</feature>
<comment type="similarity">
    <text evidence="3 7">Belongs to the IspD/TarI cytidylyltransferase family. IspD subfamily.</text>
</comment>
<evidence type="ECO:0000313" key="9">
    <source>
        <dbReference type="Proteomes" id="UP000663722"/>
    </source>
</evidence>
<dbReference type="Pfam" id="PF01128">
    <property type="entry name" value="IspD"/>
    <property type="match status" value="1"/>
</dbReference>
<evidence type="ECO:0000256" key="5">
    <source>
        <dbReference type="ARBA" id="ARBA00022695"/>
    </source>
</evidence>
<name>A0A975BH19_9BACT</name>
<keyword evidence="4 7" id="KW-0808">Transferase</keyword>
<dbReference type="KEGG" id="dmm:dnm_010780"/>
<dbReference type="GO" id="GO:0050518">
    <property type="term" value="F:2-C-methyl-D-erythritol 4-phosphate cytidylyltransferase activity"/>
    <property type="evidence" value="ECO:0007669"/>
    <property type="project" value="UniProtKB-UniRule"/>
</dbReference>
<proteinExistence type="inferred from homology"/>
<protein>
    <recommendedName>
        <fullName evidence="7">2-C-methyl-D-erythritol 4-phosphate cytidylyltransferase</fullName>
        <ecNumber evidence="7">2.7.7.60</ecNumber>
    </recommendedName>
    <alternativeName>
        <fullName evidence="7">4-diphosphocytidyl-2C-methyl-D-erythritol synthase</fullName>
    </alternativeName>
    <alternativeName>
        <fullName evidence="7">MEP cytidylyltransferase</fullName>
        <shortName evidence="7">MCT</shortName>
    </alternativeName>
</protein>
<feature type="site" description="Positions MEP for the nucleophilic attack" evidence="7">
    <location>
        <position position="210"/>
    </location>
</feature>
<keyword evidence="6 7" id="KW-0414">Isoprene biosynthesis</keyword>
<dbReference type="FunFam" id="3.90.550.10:FF:000003">
    <property type="entry name" value="2-C-methyl-D-erythritol 4-phosphate cytidylyltransferase"/>
    <property type="match status" value="1"/>
</dbReference>
<feature type="site" description="Transition state stabilizer" evidence="7">
    <location>
        <position position="14"/>
    </location>
</feature>
<evidence type="ECO:0000256" key="1">
    <source>
        <dbReference type="ARBA" id="ARBA00001282"/>
    </source>
</evidence>
<evidence type="ECO:0000256" key="7">
    <source>
        <dbReference type="HAMAP-Rule" id="MF_00108"/>
    </source>
</evidence>
<dbReference type="InterPro" id="IPR050088">
    <property type="entry name" value="IspD/TarI_cytidylyltransf_bact"/>
</dbReference>
<evidence type="ECO:0000313" key="8">
    <source>
        <dbReference type="EMBL" id="QTA85074.1"/>
    </source>
</evidence>
<comment type="function">
    <text evidence="7">Catalyzes the formation of 4-diphosphocytidyl-2-C-methyl-D-erythritol from CTP and 2-C-methyl-D-erythritol 4-phosphate (MEP).</text>
</comment>
<accession>A0A975BH19</accession>
<dbReference type="PANTHER" id="PTHR32125:SF4">
    <property type="entry name" value="2-C-METHYL-D-ERYTHRITOL 4-PHOSPHATE CYTIDYLYLTRANSFERASE, CHLOROPLASTIC"/>
    <property type="match status" value="1"/>
</dbReference>
<dbReference type="EMBL" id="CP061800">
    <property type="protein sequence ID" value="QTA85074.1"/>
    <property type="molecule type" value="Genomic_DNA"/>
</dbReference>
<dbReference type="EC" id="2.7.7.60" evidence="7"/>
<dbReference type="Gene3D" id="3.90.550.10">
    <property type="entry name" value="Spore Coat Polysaccharide Biosynthesis Protein SpsA, Chain A"/>
    <property type="match status" value="1"/>
</dbReference>
<keyword evidence="9" id="KW-1185">Reference proteome</keyword>
<dbReference type="InterPro" id="IPR029044">
    <property type="entry name" value="Nucleotide-diphossugar_trans"/>
</dbReference>
<comment type="pathway">
    <text evidence="2 7">Isoprenoid biosynthesis; isopentenyl diphosphate biosynthesis via DXP pathway; isopentenyl diphosphate from 1-deoxy-D-xylulose 5-phosphate: step 2/6.</text>
</comment>
<keyword evidence="5 7" id="KW-0548">Nucleotidyltransferase</keyword>
<gene>
    <name evidence="7 8" type="primary">ispD</name>
    <name evidence="8" type="ORF">dnm_010780</name>
</gene>
<dbReference type="PROSITE" id="PS01295">
    <property type="entry name" value="ISPD"/>
    <property type="match status" value="1"/>
</dbReference>
<evidence type="ECO:0000256" key="6">
    <source>
        <dbReference type="ARBA" id="ARBA00023229"/>
    </source>
</evidence>
<dbReference type="InterPro" id="IPR001228">
    <property type="entry name" value="IspD"/>
</dbReference>
<dbReference type="AlphaFoldDB" id="A0A975BH19"/>
<dbReference type="SUPFAM" id="SSF53448">
    <property type="entry name" value="Nucleotide-diphospho-sugar transferases"/>
    <property type="match status" value="1"/>
</dbReference>
<sequence length="229" mass="25377">MTSAIIVAGGKGLRMKEMVRKQYLLLAGRPILSHTLAVFDQCDAIDKIFLVAPAEDFDFCRKNLLGSFHFEKKITLVPGGAERQYSVYNGLMAVSDKKSIVVIHDGVRPFVRHDQITACIESAKEHGACILGMPAFDTLKQVNSSGEIEKTLEREVIWLAQTPQAFQYDIIVSAHEAAAREGYIGTDDASLAERMGQKVKIITGSRNNIKITTQEDLRLAGIIMEKRLL</sequence>
<feature type="site" description="Positions MEP for the nucleophilic attack" evidence="7">
    <location>
        <position position="154"/>
    </location>
</feature>
<dbReference type="InterPro" id="IPR018294">
    <property type="entry name" value="ISPD_synthase_CS"/>
</dbReference>
<dbReference type="GO" id="GO:0019288">
    <property type="term" value="P:isopentenyl diphosphate biosynthetic process, methylerythritol 4-phosphate pathway"/>
    <property type="evidence" value="ECO:0007669"/>
    <property type="project" value="UniProtKB-UniRule"/>
</dbReference>
<dbReference type="NCBIfam" id="TIGR00453">
    <property type="entry name" value="ispD"/>
    <property type="match status" value="1"/>
</dbReference>